<reference evidence="6 7" key="1">
    <citation type="submission" date="2023-07" db="EMBL/GenBank/DDBJ databases">
        <title>Sequencing the genomes of 1000 actinobacteria strains.</title>
        <authorList>
            <person name="Klenk H.-P."/>
        </authorList>
    </citation>
    <scope>NUCLEOTIDE SEQUENCE [LARGE SCALE GENOMIC DNA]</scope>
    <source>
        <strain evidence="6 7">DSM 14555</strain>
    </source>
</reference>
<gene>
    <name evidence="6" type="ORF">JOE69_001087</name>
</gene>
<keyword evidence="4" id="KW-0663">Pyridoxal phosphate</keyword>
<dbReference type="InterPro" id="IPR015422">
    <property type="entry name" value="PyrdxlP-dep_Trfase_small"/>
</dbReference>
<dbReference type="SUPFAM" id="SSF53383">
    <property type="entry name" value="PLP-dependent transferases"/>
    <property type="match status" value="1"/>
</dbReference>
<evidence type="ECO:0000256" key="4">
    <source>
        <dbReference type="ARBA" id="ARBA00022898"/>
    </source>
</evidence>
<dbReference type="Gene3D" id="3.90.1150.10">
    <property type="entry name" value="Aspartate Aminotransferase, domain 1"/>
    <property type="match status" value="1"/>
</dbReference>
<keyword evidence="3 6" id="KW-0808">Transferase</keyword>
<dbReference type="PANTHER" id="PTHR42790">
    <property type="entry name" value="AMINOTRANSFERASE"/>
    <property type="match status" value="1"/>
</dbReference>
<dbReference type="RefSeq" id="WP_309796745.1">
    <property type="nucleotide sequence ID" value="NZ_BAAAHY010000006.1"/>
</dbReference>
<accession>A0ABU1J8V7</accession>
<dbReference type="InterPro" id="IPR004839">
    <property type="entry name" value="Aminotransferase_I/II_large"/>
</dbReference>
<organism evidence="6 7">
    <name type="scientific">Arthrobacter russicus</name>
    <dbReference type="NCBI Taxonomy" id="172040"/>
    <lineage>
        <taxon>Bacteria</taxon>
        <taxon>Bacillati</taxon>
        <taxon>Actinomycetota</taxon>
        <taxon>Actinomycetes</taxon>
        <taxon>Micrococcales</taxon>
        <taxon>Micrococcaceae</taxon>
        <taxon>Arthrobacter</taxon>
    </lineage>
</organism>
<dbReference type="GO" id="GO:0008483">
    <property type="term" value="F:transaminase activity"/>
    <property type="evidence" value="ECO:0007669"/>
    <property type="project" value="UniProtKB-KW"/>
</dbReference>
<evidence type="ECO:0000256" key="1">
    <source>
        <dbReference type="ARBA" id="ARBA00001933"/>
    </source>
</evidence>
<feature type="domain" description="Aminotransferase class I/classII large" evidence="5">
    <location>
        <begin position="88"/>
        <end position="439"/>
    </location>
</feature>
<dbReference type="CDD" id="cd00609">
    <property type="entry name" value="AAT_like"/>
    <property type="match status" value="1"/>
</dbReference>
<dbReference type="EC" id="2.6.1.103" evidence="6"/>
<evidence type="ECO:0000259" key="5">
    <source>
        <dbReference type="Pfam" id="PF00155"/>
    </source>
</evidence>
<evidence type="ECO:0000256" key="3">
    <source>
        <dbReference type="ARBA" id="ARBA00022679"/>
    </source>
</evidence>
<name>A0ABU1J8V7_9MICC</name>
<keyword evidence="2 6" id="KW-0032">Aminotransferase</keyword>
<dbReference type="EMBL" id="JAVDQF010000001">
    <property type="protein sequence ID" value="MDR6268849.1"/>
    <property type="molecule type" value="Genomic_DNA"/>
</dbReference>
<evidence type="ECO:0000313" key="6">
    <source>
        <dbReference type="EMBL" id="MDR6268849.1"/>
    </source>
</evidence>
<evidence type="ECO:0000256" key="2">
    <source>
        <dbReference type="ARBA" id="ARBA00022576"/>
    </source>
</evidence>
<dbReference type="InterPro" id="IPR015421">
    <property type="entry name" value="PyrdxlP-dep_Trfase_major"/>
</dbReference>
<dbReference type="Proteomes" id="UP001185069">
    <property type="component" value="Unassembled WGS sequence"/>
</dbReference>
<dbReference type="Gene3D" id="3.40.640.10">
    <property type="entry name" value="Type I PLP-dependent aspartate aminotransferase-like (Major domain)"/>
    <property type="match status" value="1"/>
</dbReference>
<protein>
    <submittedName>
        <fullName evidence="6">(S)-3,5-dihydroxyphenylglycine transaminase</fullName>
        <ecNumber evidence="6">2.6.1.103</ecNumber>
    </submittedName>
</protein>
<dbReference type="Pfam" id="PF00155">
    <property type="entry name" value="Aminotran_1_2"/>
    <property type="match status" value="1"/>
</dbReference>
<evidence type="ECO:0000313" key="7">
    <source>
        <dbReference type="Proteomes" id="UP001185069"/>
    </source>
</evidence>
<keyword evidence="7" id="KW-1185">Reference proteome</keyword>
<dbReference type="InterPro" id="IPR015424">
    <property type="entry name" value="PyrdxlP-dep_Trfase"/>
</dbReference>
<proteinExistence type="predicted"/>
<comment type="cofactor">
    <cofactor evidence="1">
        <name>pyridoxal 5'-phosphate</name>
        <dbReference type="ChEBI" id="CHEBI:597326"/>
    </cofactor>
</comment>
<comment type="caution">
    <text evidence="6">The sequence shown here is derived from an EMBL/GenBank/DDBJ whole genome shotgun (WGS) entry which is preliminary data.</text>
</comment>
<sequence>MTDQLTAEAILPQEFPNLGPVALEGLHPALLDAKMDSMRVLSETAMAFPDALSFSSGAPYDGDYDLNQISRQIEQYFACSREAGVPEALLARRMFHYGPVNGFILAEIAQMLRVQEGIEVPEASIMVTNGFQEALLIALRGLFSSPDDVLLTVAPAYVGILGAARMLDIPYRGVLEGPEGICAENVLEVIRATRAEGKRPRALYLIPDFSNPSGTVIPLATRRRLLEIAEAEDLLILEDNPYGIFAPDGEQLPTFKALDTRQRVVFLGSFAKSAFPGARMGYLIADQILEYRGQSPRYLAQRLSLAKSMFSVGTSSLSQALIAGLLHERGYDLRKASEPSRDVYLERLKAALENLALHFPPSKWDQHGVGWNEPRGGFFIVLNLPFAVDLALMEHSAREYGVSWAPMNMFYPEGGGERQLRLGVSNLEPAKIAEGIARLARFITDHAARTGQEGKS</sequence>
<dbReference type="InterPro" id="IPR050859">
    <property type="entry name" value="Class-I_PLP-dep_aminotransf"/>
</dbReference>
<dbReference type="PANTHER" id="PTHR42790:SF19">
    <property type="entry name" value="KYNURENINE_ALPHA-AMINOADIPATE AMINOTRANSFERASE, MITOCHONDRIAL"/>
    <property type="match status" value="1"/>
</dbReference>